<dbReference type="EMBL" id="JACHIT010000002">
    <property type="protein sequence ID" value="MBB5915771.1"/>
    <property type="molecule type" value="Genomic_DNA"/>
</dbReference>
<reference evidence="2 3" key="1">
    <citation type="submission" date="2020-08" db="EMBL/GenBank/DDBJ databases">
        <title>Sequencing the genomes of 1000 actinobacteria strains.</title>
        <authorList>
            <person name="Klenk H.-P."/>
        </authorList>
    </citation>
    <scope>NUCLEOTIDE SEQUENCE [LARGE SCALE GENOMIC DNA]</scope>
    <source>
        <strain evidence="2 3">DSM 43582</strain>
    </source>
</reference>
<sequence length="548" mass="52312">MRTLDSGHDSGVIGAPAAAAPPAAAPPAMPDPAVAPAAQPGPIQDVPLGQLPADVPPPEPPAFMPSRKEFEDGGSPLAGTPHAPGLGGGPAPDQSAIPPAALGDPGSPLLGAAHGAINNAQGALGGDPQGMLAGAHDAVNGAAGGLGGAASAVQQAAAPAVAAAAPGAPLPADPVAALMNGTALPGLPGVDVLFKPFQDLLSSFGTGVLGALNPATLLSQSSQVIQSAMQVGQGALKSVDQVWQGQAARNAQTAGQQAQTHGDDTAQRGFDISKLTEEAAGVVQRGNVQLTAVVNSLAAQATALAPVIFTPPAQATLIGIATEHLGQAVTIVNSTRGELAGYTGQLSGVVQQIMGTGGGPNPADVAQSVAQNVGQPIMEQAQQLISGGGSDTMASSLGDSATGLGGSAATHASSFGGNGAHAGSGGGGGAAGGLGGLSGGVGGLGSKPGGPGSSVPGAAARAANIAGVPFGPGMPGANGAGMGSGFMGAPGAAGANRGNEDEHGRTVQPYQSPTGNTDLTGALGETAPEVIGQTHNDEIINDYEMDQL</sequence>
<gene>
    <name evidence="2" type="ORF">BJY24_004683</name>
</gene>
<accession>A0A7W9PGT6</accession>
<organism evidence="2 3">
    <name type="scientific">Nocardia transvalensis</name>
    <dbReference type="NCBI Taxonomy" id="37333"/>
    <lineage>
        <taxon>Bacteria</taxon>
        <taxon>Bacillati</taxon>
        <taxon>Actinomycetota</taxon>
        <taxon>Actinomycetes</taxon>
        <taxon>Mycobacteriales</taxon>
        <taxon>Nocardiaceae</taxon>
        <taxon>Nocardia</taxon>
    </lineage>
</organism>
<keyword evidence="3" id="KW-1185">Reference proteome</keyword>
<protein>
    <submittedName>
        <fullName evidence="2">Uncharacterized protein</fullName>
    </submittedName>
</protein>
<comment type="caution">
    <text evidence="2">The sequence shown here is derived from an EMBL/GenBank/DDBJ whole genome shotgun (WGS) entry which is preliminary data.</text>
</comment>
<dbReference type="AlphaFoldDB" id="A0A7W9PGT6"/>
<feature type="compositionally biased region" description="Acidic residues" evidence="1">
    <location>
        <begin position="539"/>
        <end position="548"/>
    </location>
</feature>
<evidence type="ECO:0000313" key="2">
    <source>
        <dbReference type="EMBL" id="MBB5915771.1"/>
    </source>
</evidence>
<feature type="compositionally biased region" description="Low complexity" evidence="1">
    <location>
        <begin position="31"/>
        <end position="42"/>
    </location>
</feature>
<feature type="region of interest" description="Disordered" evidence="1">
    <location>
        <begin position="1"/>
        <end position="108"/>
    </location>
</feature>
<feature type="compositionally biased region" description="Polar residues" evidence="1">
    <location>
        <begin position="508"/>
        <end position="519"/>
    </location>
</feature>
<feature type="compositionally biased region" description="Pro residues" evidence="1">
    <location>
        <begin position="54"/>
        <end position="63"/>
    </location>
</feature>
<dbReference type="Proteomes" id="UP000540412">
    <property type="component" value="Unassembled WGS sequence"/>
</dbReference>
<name>A0A7W9PGT6_9NOCA</name>
<feature type="region of interest" description="Disordered" evidence="1">
    <location>
        <begin position="385"/>
        <end position="410"/>
    </location>
</feature>
<dbReference type="RefSeq" id="WP_040748809.1">
    <property type="nucleotide sequence ID" value="NZ_JACHIT010000002.1"/>
</dbReference>
<proteinExistence type="predicted"/>
<feature type="region of interest" description="Disordered" evidence="1">
    <location>
        <begin position="491"/>
        <end position="548"/>
    </location>
</feature>
<evidence type="ECO:0000313" key="3">
    <source>
        <dbReference type="Proteomes" id="UP000540412"/>
    </source>
</evidence>
<evidence type="ECO:0000256" key="1">
    <source>
        <dbReference type="SAM" id="MobiDB-lite"/>
    </source>
</evidence>